<dbReference type="Proteomes" id="UP000054217">
    <property type="component" value="Unassembled WGS sequence"/>
</dbReference>
<dbReference type="EMBL" id="KN831945">
    <property type="protein sequence ID" value="KIO14241.1"/>
    <property type="molecule type" value="Genomic_DNA"/>
</dbReference>
<dbReference type="AlphaFoldDB" id="A0A0C3PXN9"/>
<sequence>MNSTTTSMRRPAISAATKIWVPNDYWSLYSQCCTWRPEGGVDVWECIRPHHSTVNTAPPNSLYWQYLGRR</sequence>
<name>A0A0C3PXN9_PISTI</name>
<protein>
    <submittedName>
        <fullName evidence="1">Uncharacterized protein</fullName>
    </submittedName>
</protein>
<keyword evidence="2" id="KW-1185">Reference proteome</keyword>
<evidence type="ECO:0000313" key="2">
    <source>
        <dbReference type="Proteomes" id="UP000054217"/>
    </source>
</evidence>
<dbReference type="OrthoDB" id="2712987at2759"/>
<reference evidence="2" key="2">
    <citation type="submission" date="2015-01" db="EMBL/GenBank/DDBJ databases">
        <title>Evolutionary Origins and Diversification of the Mycorrhizal Mutualists.</title>
        <authorList>
            <consortium name="DOE Joint Genome Institute"/>
            <consortium name="Mycorrhizal Genomics Consortium"/>
            <person name="Kohler A."/>
            <person name="Kuo A."/>
            <person name="Nagy L.G."/>
            <person name="Floudas D."/>
            <person name="Copeland A."/>
            <person name="Barry K.W."/>
            <person name="Cichocki N."/>
            <person name="Veneault-Fourrey C."/>
            <person name="LaButti K."/>
            <person name="Lindquist E.A."/>
            <person name="Lipzen A."/>
            <person name="Lundell T."/>
            <person name="Morin E."/>
            <person name="Murat C."/>
            <person name="Riley R."/>
            <person name="Ohm R."/>
            <person name="Sun H."/>
            <person name="Tunlid A."/>
            <person name="Henrissat B."/>
            <person name="Grigoriev I.V."/>
            <person name="Hibbett D.S."/>
            <person name="Martin F."/>
        </authorList>
    </citation>
    <scope>NUCLEOTIDE SEQUENCE [LARGE SCALE GENOMIC DNA]</scope>
    <source>
        <strain evidence="2">Marx 270</strain>
    </source>
</reference>
<proteinExistence type="predicted"/>
<reference evidence="1 2" key="1">
    <citation type="submission" date="2014-04" db="EMBL/GenBank/DDBJ databases">
        <authorList>
            <consortium name="DOE Joint Genome Institute"/>
            <person name="Kuo A."/>
            <person name="Kohler A."/>
            <person name="Costa M.D."/>
            <person name="Nagy L.G."/>
            <person name="Floudas D."/>
            <person name="Copeland A."/>
            <person name="Barry K.W."/>
            <person name="Cichocki N."/>
            <person name="Veneault-Fourrey C."/>
            <person name="LaButti K."/>
            <person name="Lindquist E.A."/>
            <person name="Lipzen A."/>
            <person name="Lundell T."/>
            <person name="Morin E."/>
            <person name="Murat C."/>
            <person name="Sun H."/>
            <person name="Tunlid A."/>
            <person name="Henrissat B."/>
            <person name="Grigoriev I.V."/>
            <person name="Hibbett D.S."/>
            <person name="Martin F."/>
            <person name="Nordberg H.P."/>
            <person name="Cantor M.N."/>
            <person name="Hua S.X."/>
        </authorList>
    </citation>
    <scope>NUCLEOTIDE SEQUENCE [LARGE SCALE GENOMIC DNA]</scope>
    <source>
        <strain evidence="1 2">Marx 270</strain>
    </source>
</reference>
<gene>
    <name evidence="1" type="ORF">M404DRAFT_121666</name>
</gene>
<organism evidence="1 2">
    <name type="scientific">Pisolithus tinctorius Marx 270</name>
    <dbReference type="NCBI Taxonomy" id="870435"/>
    <lineage>
        <taxon>Eukaryota</taxon>
        <taxon>Fungi</taxon>
        <taxon>Dikarya</taxon>
        <taxon>Basidiomycota</taxon>
        <taxon>Agaricomycotina</taxon>
        <taxon>Agaricomycetes</taxon>
        <taxon>Agaricomycetidae</taxon>
        <taxon>Boletales</taxon>
        <taxon>Sclerodermatineae</taxon>
        <taxon>Pisolithaceae</taxon>
        <taxon>Pisolithus</taxon>
    </lineage>
</organism>
<dbReference type="InParanoid" id="A0A0C3PXN9"/>
<dbReference type="HOGENOM" id="CLU_2758806_0_0_1"/>
<evidence type="ECO:0000313" key="1">
    <source>
        <dbReference type="EMBL" id="KIO14241.1"/>
    </source>
</evidence>
<accession>A0A0C3PXN9</accession>